<keyword evidence="3" id="KW-1185">Reference proteome</keyword>
<organism evidence="2 3">
    <name type="scientific">Eumeta variegata</name>
    <name type="common">Bagworm moth</name>
    <name type="synonym">Eumeta japonica</name>
    <dbReference type="NCBI Taxonomy" id="151549"/>
    <lineage>
        <taxon>Eukaryota</taxon>
        <taxon>Metazoa</taxon>
        <taxon>Ecdysozoa</taxon>
        <taxon>Arthropoda</taxon>
        <taxon>Hexapoda</taxon>
        <taxon>Insecta</taxon>
        <taxon>Pterygota</taxon>
        <taxon>Neoptera</taxon>
        <taxon>Endopterygota</taxon>
        <taxon>Lepidoptera</taxon>
        <taxon>Glossata</taxon>
        <taxon>Ditrysia</taxon>
        <taxon>Tineoidea</taxon>
        <taxon>Psychidae</taxon>
        <taxon>Oiketicinae</taxon>
        <taxon>Eumeta</taxon>
    </lineage>
</organism>
<evidence type="ECO:0000313" key="3">
    <source>
        <dbReference type="Proteomes" id="UP000299102"/>
    </source>
</evidence>
<accession>A0A4C1VRK1</accession>
<evidence type="ECO:0000256" key="1">
    <source>
        <dbReference type="SAM" id="MobiDB-lite"/>
    </source>
</evidence>
<dbReference type="AlphaFoldDB" id="A0A4C1VRK1"/>
<protein>
    <submittedName>
        <fullName evidence="2">Uncharacterized protein</fullName>
    </submittedName>
</protein>
<dbReference type="EMBL" id="BGZK01000391">
    <property type="protein sequence ID" value="GBP41022.1"/>
    <property type="molecule type" value="Genomic_DNA"/>
</dbReference>
<name>A0A4C1VRK1_EUMVA</name>
<sequence length="95" mass="10804">MIGIECGIKIRTKSMFEIRIRNDAEVRNQSGPFKPNLLSPRPGSELKARLRSKPKVRQTGIEIRIGIEITKGRYIRHSKSTWAKPRAEANVLYSG</sequence>
<feature type="region of interest" description="Disordered" evidence="1">
    <location>
        <begin position="27"/>
        <end position="52"/>
    </location>
</feature>
<comment type="caution">
    <text evidence="2">The sequence shown here is derived from an EMBL/GenBank/DDBJ whole genome shotgun (WGS) entry which is preliminary data.</text>
</comment>
<proteinExistence type="predicted"/>
<reference evidence="2 3" key="1">
    <citation type="journal article" date="2019" name="Commun. Biol.">
        <title>The bagworm genome reveals a unique fibroin gene that provides high tensile strength.</title>
        <authorList>
            <person name="Kono N."/>
            <person name="Nakamura H."/>
            <person name="Ohtoshi R."/>
            <person name="Tomita M."/>
            <person name="Numata K."/>
            <person name="Arakawa K."/>
        </authorList>
    </citation>
    <scope>NUCLEOTIDE SEQUENCE [LARGE SCALE GENOMIC DNA]</scope>
</reference>
<evidence type="ECO:0000313" key="2">
    <source>
        <dbReference type="EMBL" id="GBP41022.1"/>
    </source>
</evidence>
<gene>
    <name evidence="2" type="ORF">EVAR_82982_1</name>
</gene>
<dbReference type="Proteomes" id="UP000299102">
    <property type="component" value="Unassembled WGS sequence"/>
</dbReference>